<proteinExistence type="predicted"/>
<keyword evidence="1" id="KW-1133">Transmembrane helix</keyword>
<accession>A0A1E5GA17</accession>
<dbReference type="NCBIfam" id="TIGR01167">
    <property type="entry name" value="LPXTG_anchor"/>
    <property type="match status" value="1"/>
</dbReference>
<evidence type="ECO:0000256" key="1">
    <source>
        <dbReference type="SAM" id="Phobius"/>
    </source>
</evidence>
<keyword evidence="1" id="KW-0812">Transmembrane</keyword>
<protein>
    <submittedName>
        <fullName evidence="2">Uncharacterized protein</fullName>
    </submittedName>
</protein>
<reference evidence="3" key="1">
    <citation type="submission" date="2016-09" db="EMBL/GenBank/DDBJ databases">
        <authorList>
            <person name="Gulvik C.A."/>
        </authorList>
    </citation>
    <scope>NUCLEOTIDE SEQUENCE [LARGE SCALE GENOMIC DNA]</scope>
    <source>
        <strain evidence="3">DSM 23328</strain>
    </source>
</reference>
<name>A0A1E5GA17_9ENTE</name>
<keyword evidence="3" id="KW-1185">Reference proteome</keyword>
<comment type="caution">
    <text evidence="2">The sequence shown here is derived from an EMBL/GenBank/DDBJ whole genome shotgun (WGS) entry which is preliminary data.</text>
</comment>
<organism evidence="2 3">
    <name type="scientific">Enterococcus ureasiticus</name>
    <dbReference type="NCBI Taxonomy" id="903984"/>
    <lineage>
        <taxon>Bacteria</taxon>
        <taxon>Bacillati</taxon>
        <taxon>Bacillota</taxon>
        <taxon>Bacilli</taxon>
        <taxon>Lactobacillales</taxon>
        <taxon>Enterococcaceae</taxon>
        <taxon>Enterococcus</taxon>
    </lineage>
</organism>
<feature type="transmembrane region" description="Helical" evidence="1">
    <location>
        <begin position="66"/>
        <end position="83"/>
    </location>
</feature>
<evidence type="ECO:0000313" key="3">
    <source>
        <dbReference type="Proteomes" id="UP000094068"/>
    </source>
</evidence>
<dbReference type="Proteomes" id="UP000094068">
    <property type="component" value="Unassembled WGS sequence"/>
</dbReference>
<feature type="transmembrane region" description="Helical" evidence="1">
    <location>
        <begin position="7"/>
        <end position="26"/>
    </location>
</feature>
<dbReference type="STRING" id="903984.BCR21_14480"/>
<sequence>MYFIKRNLKYLAITVFICWLIVNLFLKTAYGESIISDATVEVIQEGTSVIIENSAKPDQLPKTNEQLSGLFTWIGIVLIIFWVKSLRDKFRT</sequence>
<dbReference type="RefSeq" id="WP_069647230.1">
    <property type="nucleotide sequence ID" value="NZ_MIJZ01000016.1"/>
</dbReference>
<evidence type="ECO:0000313" key="2">
    <source>
        <dbReference type="EMBL" id="OEG09552.1"/>
    </source>
</evidence>
<dbReference type="EMBL" id="MIJZ01000016">
    <property type="protein sequence ID" value="OEG09552.1"/>
    <property type="molecule type" value="Genomic_DNA"/>
</dbReference>
<gene>
    <name evidence="2" type="ORF">BCR21_14480</name>
</gene>
<dbReference type="AlphaFoldDB" id="A0A1E5GA17"/>
<keyword evidence="1" id="KW-0472">Membrane</keyword>